<dbReference type="Proteomes" id="UP000053091">
    <property type="component" value="Unassembled WGS sequence"/>
</dbReference>
<organism evidence="4">
    <name type="scientific">Lentimicrobium saccharophilum</name>
    <dbReference type="NCBI Taxonomy" id="1678841"/>
    <lineage>
        <taxon>Bacteria</taxon>
        <taxon>Pseudomonadati</taxon>
        <taxon>Bacteroidota</taxon>
        <taxon>Bacteroidia</taxon>
        <taxon>Bacteroidales</taxon>
        <taxon>Lentimicrobiaceae</taxon>
        <taxon>Lentimicrobium</taxon>
    </lineage>
</organism>
<feature type="active site" evidence="1">
    <location>
        <position position="37"/>
    </location>
</feature>
<sequence>MRVAADIRISIDQPCKGFRFYILNKGREMNLCGSISNEVSQHRILIHAEGEETTMQKYIELISKGSPYCKVLSINATPGEVIHCSRFDIINQEPRPIRSIAPDERPRRFAFKIGIFGL</sequence>
<keyword evidence="1" id="KW-0378">Hydrolase</keyword>
<dbReference type="Pfam" id="PF00708">
    <property type="entry name" value="Acylphosphatase"/>
    <property type="match status" value="1"/>
</dbReference>
<protein>
    <recommendedName>
        <fullName evidence="1">acylphosphatase</fullName>
        <ecNumber evidence="1">3.6.1.7</ecNumber>
    </recommendedName>
</protein>
<comment type="catalytic activity">
    <reaction evidence="1">
        <text>an acyl phosphate + H2O = a carboxylate + phosphate + H(+)</text>
        <dbReference type="Rhea" id="RHEA:14965"/>
        <dbReference type="ChEBI" id="CHEBI:15377"/>
        <dbReference type="ChEBI" id="CHEBI:15378"/>
        <dbReference type="ChEBI" id="CHEBI:29067"/>
        <dbReference type="ChEBI" id="CHEBI:43474"/>
        <dbReference type="ChEBI" id="CHEBI:59918"/>
        <dbReference type="EC" id="3.6.1.7"/>
    </reaction>
</comment>
<comment type="similarity">
    <text evidence="2">Belongs to the acylphosphatase family.</text>
</comment>
<accession>A0A0S7BZ50</accession>
<gene>
    <name evidence="4" type="ORF">TBC1_11744</name>
</gene>
<evidence type="ECO:0000256" key="2">
    <source>
        <dbReference type="RuleBase" id="RU004168"/>
    </source>
</evidence>
<evidence type="ECO:0000313" key="5">
    <source>
        <dbReference type="Proteomes" id="UP000053091"/>
    </source>
</evidence>
<dbReference type="AlphaFoldDB" id="A0A0S7BZ50"/>
<keyword evidence="5" id="KW-1185">Reference proteome</keyword>
<dbReference type="InterPro" id="IPR001792">
    <property type="entry name" value="Acylphosphatase-like_dom"/>
</dbReference>
<reference evidence="4" key="1">
    <citation type="journal article" date="2015" name="Genome Announc.">
        <title>Draft Genome Sequence of Bacteroidales Strain TBC1, a Novel Isolate from a Methanogenic Wastewater Treatment System.</title>
        <authorList>
            <person name="Tourlousse D.M."/>
            <person name="Matsuura N."/>
            <person name="Sun L."/>
            <person name="Toyonaga M."/>
            <person name="Kuroda K."/>
            <person name="Ohashi A."/>
            <person name="Cruz R."/>
            <person name="Yamaguchi T."/>
            <person name="Sekiguchi Y."/>
        </authorList>
    </citation>
    <scope>NUCLEOTIDE SEQUENCE [LARGE SCALE GENOMIC DNA]</scope>
    <source>
        <strain evidence="4">TBC1</strain>
    </source>
</reference>
<dbReference type="InterPro" id="IPR036046">
    <property type="entry name" value="Acylphosphatase-like_dom_sf"/>
</dbReference>
<dbReference type="EC" id="3.6.1.7" evidence="1"/>
<dbReference type="GO" id="GO:0003998">
    <property type="term" value="F:acylphosphatase activity"/>
    <property type="evidence" value="ECO:0007669"/>
    <property type="project" value="UniProtKB-EC"/>
</dbReference>
<feature type="domain" description="Acylphosphatase-like" evidence="3">
    <location>
        <begin position="4"/>
        <end position="91"/>
    </location>
</feature>
<feature type="active site" evidence="1">
    <location>
        <position position="19"/>
    </location>
</feature>
<dbReference type="Gene3D" id="3.30.70.100">
    <property type="match status" value="1"/>
</dbReference>
<dbReference type="RefSeq" id="WP_062038665.1">
    <property type="nucleotide sequence ID" value="NZ_DF968182.1"/>
</dbReference>
<dbReference type="PROSITE" id="PS51160">
    <property type="entry name" value="ACYLPHOSPHATASE_3"/>
    <property type="match status" value="1"/>
</dbReference>
<dbReference type="SUPFAM" id="SSF54975">
    <property type="entry name" value="Acylphosphatase/BLUF domain-like"/>
    <property type="match status" value="1"/>
</dbReference>
<evidence type="ECO:0000313" key="4">
    <source>
        <dbReference type="EMBL" id="GAP42612.1"/>
    </source>
</evidence>
<evidence type="ECO:0000256" key="1">
    <source>
        <dbReference type="PROSITE-ProRule" id="PRU00520"/>
    </source>
</evidence>
<dbReference type="EMBL" id="DF968182">
    <property type="protein sequence ID" value="GAP42612.1"/>
    <property type="molecule type" value="Genomic_DNA"/>
</dbReference>
<evidence type="ECO:0000259" key="3">
    <source>
        <dbReference type="PROSITE" id="PS51160"/>
    </source>
</evidence>
<proteinExistence type="inferred from homology"/>
<name>A0A0S7BZ50_9BACT</name>